<keyword evidence="3" id="KW-1185">Reference proteome</keyword>
<evidence type="ECO:0000256" key="1">
    <source>
        <dbReference type="SAM" id="SignalP"/>
    </source>
</evidence>
<dbReference type="OrthoDB" id="9130285at2"/>
<protein>
    <submittedName>
        <fullName evidence="2">Uncharacterized protein</fullName>
    </submittedName>
</protein>
<accession>A0A1N7S760</accession>
<feature type="signal peptide" evidence="1">
    <location>
        <begin position="1"/>
        <end position="25"/>
    </location>
</feature>
<dbReference type="EMBL" id="CYGX02000041">
    <property type="protein sequence ID" value="SIT43225.1"/>
    <property type="molecule type" value="Genomic_DNA"/>
</dbReference>
<keyword evidence="1" id="KW-0732">Signal</keyword>
<dbReference type="AlphaFoldDB" id="A0A1N7S760"/>
<organism evidence="2 3">
    <name type="scientific">Paraburkholderia ribeironis</name>
    <dbReference type="NCBI Taxonomy" id="1247936"/>
    <lineage>
        <taxon>Bacteria</taxon>
        <taxon>Pseudomonadati</taxon>
        <taxon>Pseudomonadota</taxon>
        <taxon>Betaproteobacteria</taxon>
        <taxon>Burkholderiales</taxon>
        <taxon>Burkholderiaceae</taxon>
        <taxon>Paraburkholderia</taxon>
    </lineage>
</organism>
<evidence type="ECO:0000313" key="3">
    <source>
        <dbReference type="Proteomes" id="UP000187012"/>
    </source>
</evidence>
<dbReference type="RefSeq" id="WP_094781031.1">
    <property type="nucleotide sequence ID" value="NZ_CYGX02000041.1"/>
</dbReference>
<gene>
    <name evidence="2" type="ORF">BN2475_410038</name>
</gene>
<feature type="chain" id="PRO_5012094378" evidence="1">
    <location>
        <begin position="26"/>
        <end position="192"/>
    </location>
</feature>
<reference evidence="2 3" key="1">
    <citation type="submission" date="2016-12" db="EMBL/GenBank/DDBJ databases">
        <authorList>
            <person name="Song W.-J."/>
            <person name="Kurnit D.M."/>
        </authorList>
    </citation>
    <scope>NUCLEOTIDE SEQUENCE [LARGE SCALE GENOMIC DNA]</scope>
    <source>
        <strain evidence="2 3">STM7296</strain>
    </source>
</reference>
<sequence>MPNGFFQQAAAAAIALLSLNSLAHAQDNDACTIATLKGSYGVTVHGQSLGILTGTAPNQVLHRFAAPVDIDAVALATFDGTGTGTQEDFAMFNGAVRPGSPPDSFVSNEMLSYNVDANCTGELRLTFPNDTKITQKIVVVDNGNEISGVTSAQHIASGPPAFDTTPCDKGCDVAIQASAHFVRVGQKHEHEH</sequence>
<evidence type="ECO:0000313" key="2">
    <source>
        <dbReference type="EMBL" id="SIT43225.1"/>
    </source>
</evidence>
<name>A0A1N7S760_9BURK</name>
<dbReference type="Proteomes" id="UP000187012">
    <property type="component" value="Unassembled WGS sequence"/>
</dbReference>
<proteinExistence type="predicted"/>